<reference evidence="3" key="1">
    <citation type="submission" date="2014-09" db="EMBL/GenBank/DDBJ databases">
        <authorList>
            <person name="Mudge J."/>
            <person name="Ramaraj T."/>
            <person name="Lindquist I.E."/>
            <person name="Bharti A.K."/>
            <person name="Sundararajan A."/>
            <person name="Cameron C.T."/>
            <person name="Woodward J.E."/>
            <person name="May G.D."/>
            <person name="Brubaker C."/>
            <person name="Broadhvest J."/>
            <person name="Wilkins T.A."/>
        </authorList>
    </citation>
    <scope>NUCLEOTIDE SEQUENCE</scope>
    <source>
        <strain evidence="3">cv. AKA8401</strain>
    </source>
</reference>
<proteinExistence type="predicted"/>
<dbReference type="AlphaFoldDB" id="A0A0B0N966"/>
<dbReference type="Proteomes" id="UP000032142">
    <property type="component" value="Unassembled WGS sequence"/>
</dbReference>
<organism evidence="2 3">
    <name type="scientific">Gossypium arboreum</name>
    <name type="common">Tree cotton</name>
    <name type="synonym">Gossypium nanking</name>
    <dbReference type="NCBI Taxonomy" id="29729"/>
    <lineage>
        <taxon>Eukaryota</taxon>
        <taxon>Viridiplantae</taxon>
        <taxon>Streptophyta</taxon>
        <taxon>Embryophyta</taxon>
        <taxon>Tracheophyta</taxon>
        <taxon>Spermatophyta</taxon>
        <taxon>Magnoliopsida</taxon>
        <taxon>eudicotyledons</taxon>
        <taxon>Gunneridae</taxon>
        <taxon>Pentapetalae</taxon>
        <taxon>rosids</taxon>
        <taxon>malvids</taxon>
        <taxon>Malvales</taxon>
        <taxon>Malvaceae</taxon>
        <taxon>Malvoideae</taxon>
        <taxon>Gossypium</taxon>
    </lineage>
</organism>
<evidence type="ECO:0000313" key="3">
    <source>
        <dbReference type="Proteomes" id="UP000032142"/>
    </source>
</evidence>
<accession>A0A0B0N966</accession>
<sequence length="98" mass="11201">MFLYLGEHRRVKRARNRSKTKKMNPHGKSTRLGLPHTVVPIWQDRSTTYTGKLHACAYSTALTTGVSHERVPAEPKNSPILKRPLLRAIRHSKAYLNT</sequence>
<name>A0A0B0N966_GOSAR</name>
<feature type="compositionally biased region" description="Basic residues" evidence="1">
    <location>
        <begin position="11"/>
        <end position="29"/>
    </location>
</feature>
<protein>
    <submittedName>
        <fullName evidence="2">LPS-assembly lptD</fullName>
    </submittedName>
</protein>
<feature type="region of interest" description="Disordered" evidence="1">
    <location>
        <begin position="11"/>
        <end position="35"/>
    </location>
</feature>
<gene>
    <name evidence="2" type="ORF">F383_35495</name>
</gene>
<evidence type="ECO:0000256" key="1">
    <source>
        <dbReference type="SAM" id="MobiDB-lite"/>
    </source>
</evidence>
<comment type="caution">
    <text evidence="2">The sequence shown here is derived from an EMBL/GenBank/DDBJ whole genome shotgun (WGS) entry which is preliminary data.</text>
</comment>
<keyword evidence="3" id="KW-1185">Reference proteome</keyword>
<dbReference type="EMBL" id="JRRC01497161">
    <property type="protein sequence ID" value="KHG08384.1"/>
    <property type="molecule type" value="Genomic_DNA"/>
</dbReference>
<evidence type="ECO:0000313" key="2">
    <source>
        <dbReference type="EMBL" id="KHG08384.1"/>
    </source>
</evidence>